<evidence type="ECO:0000313" key="2">
    <source>
        <dbReference type="EMBL" id="RKR76027.1"/>
    </source>
</evidence>
<comment type="caution">
    <text evidence="2">The sequence shown here is derived from an EMBL/GenBank/DDBJ whole genome shotgun (WGS) entry which is preliminary data.</text>
</comment>
<feature type="transmembrane region" description="Helical" evidence="1">
    <location>
        <begin position="6"/>
        <end position="29"/>
    </location>
</feature>
<proteinExistence type="predicted"/>
<feature type="transmembrane region" description="Helical" evidence="1">
    <location>
        <begin position="50"/>
        <end position="74"/>
    </location>
</feature>
<feature type="transmembrane region" description="Helical" evidence="1">
    <location>
        <begin position="80"/>
        <end position="98"/>
    </location>
</feature>
<dbReference type="InterPro" id="IPR025962">
    <property type="entry name" value="SdpI/YhfL"/>
</dbReference>
<keyword evidence="1" id="KW-1133">Transmembrane helix</keyword>
<keyword evidence="1" id="KW-0472">Membrane</keyword>
<accession>A0A495IJ77</accession>
<keyword evidence="3" id="KW-1185">Reference proteome</keyword>
<dbReference type="Proteomes" id="UP000280008">
    <property type="component" value="Unassembled WGS sequence"/>
</dbReference>
<organism evidence="2 3">
    <name type="scientific">Frondihabitans australicus</name>
    <dbReference type="NCBI Taxonomy" id="386892"/>
    <lineage>
        <taxon>Bacteria</taxon>
        <taxon>Bacillati</taxon>
        <taxon>Actinomycetota</taxon>
        <taxon>Actinomycetes</taxon>
        <taxon>Micrococcales</taxon>
        <taxon>Microbacteriaceae</taxon>
        <taxon>Frondihabitans</taxon>
    </lineage>
</organism>
<protein>
    <submittedName>
        <fullName evidence="2">SdpI/YhfL family protein</fullName>
    </submittedName>
</protein>
<evidence type="ECO:0000313" key="3">
    <source>
        <dbReference type="Proteomes" id="UP000280008"/>
    </source>
</evidence>
<evidence type="ECO:0000256" key="1">
    <source>
        <dbReference type="SAM" id="Phobius"/>
    </source>
</evidence>
<name>A0A495IJ77_9MICO</name>
<dbReference type="Pfam" id="PF13630">
    <property type="entry name" value="SdpI"/>
    <property type="match status" value="1"/>
</dbReference>
<dbReference type="RefSeq" id="WP_170159968.1">
    <property type="nucleotide sequence ID" value="NZ_RBKS01000001.1"/>
</dbReference>
<reference evidence="2 3" key="1">
    <citation type="submission" date="2018-10" db="EMBL/GenBank/DDBJ databases">
        <title>Sequencing the genomes of 1000 actinobacteria strains.</title>
        <authorList>
            <person name="Klenk H.-P."/>
        </authorList>
    </citation>
    <scope>NUCLEOTIDE SEQUENCE [LARGE SCALE GENOMIC DNA]</scope>
    <source>
        <strain evidence="2 3">DSM 17894</strain>
    </source>
</reference>
<dbReference type="AlphaFoldDB" id="A0A495IJ77"/>
<gene>
    <name evidence="2" type="ORF">C8E83_3191</name>
</gene>
<keyword evidence="1" id="KW-0812">Transmembrane</keyword>
<sequence length="108" mass="10670">MIIAAIVLFVVAVAIVGTTVAAAGGILRLNTVAGIRIPSLLASQSAWEAGHLAALLPMTIAGVIAAAGGFVVLYRPGSGGVLAVVIILMLALIAFGVVRADRAARGAV</sequence>
<dbReference type="EMBL" id="RBKS01000001">
    <property type="protein sequence ID" value="RKR76027.1"/>
    <property type="molecule type" value="Genomic_DNA"/>
</dbReference>